<comment type="caution">
    <text evidence="2">The sequence shown here is derived from an EMBL/GenBank/DDBJ whole genome shotgun (WGS) entry which is preliminary data.</text>
</comment>
<dbReference type="AlphaFoldDB" id="A0AAV6I193"/>
<name>A0AAV6I193_9ERIC</name>
<dbReference type="EMBL" id="JACTNZ010000012">
    <property type="protein sequence ID" value="KAG5522172.1"/>
    <property type="molecule type" value="Genomic_DNA"/>
</dbReference>
<keyword evidence="1" id="KW-1133">Transmembrane helix</keyword>
<keyword evidence="1" id="KW-0812">Transmembrane</keyword>
<evidence type="ECO:0000313" key="2">
    <source>
        <dbReference type="EMBL" id="KAG5522172.1"/>
    </source>
</evidence>
<reference evidence="2" key="1">
    <citation type="submission" date="2020-08" db="EMBL/GenBank/DDBJ databases">
        <title>Plant Genome Project.</title>
        <authorList>
            <person name="Zhang R.-G."/>
        </authorList>
    </citation>
    <scope>NUCLEOTIDE SEQUENCE</scope>
    <source>
        <strain evidence="2">WSP0</strain>
        <tissue evidence="2">Leaf</tissue>
    </source>
</reference>
<keyword evidence="3" id="KW-1185">Reference proteome</keyword>
<evidence type="ECO:0000313" key="3">
    <source>
        <dbReference type="Proteomes" id="UP000823749"/>
    </source>
</evidence>
<proteinExistence type="predicted"/>
<accession>A0AAV6I193</accession>
<dbReference type="Proteomes" id="UP000823749">
    <property type="component" value="Chromosome 12"/>
</dbReference>
<evidence type="ECO:0000256" key="1">
    <source>
        <dbReference type="SAM" id="Phobius"/>
    </source>
</evidence>
<protein>
    <submittedName>
        <fullName evidence="2">Uncharacterized protein</fullName>
    </submittedName>
</protein>
<gene>
    <name evidence="2" type="ORF">RHGRI_034378</name>
</gene>
<organism evidence="2 3">
    <name type="scientific">Rhododendron griersonianum</name>
    <dbReference type="NCBI Taxonomy" id="479676"/>
    <lineage>
        <taxon>Eukaryota</taxon>
        <taxon>Viridiplantae</taxon>
        <taxon>Streptophyta</taxon>
        <taxon>Embryophyta</taxon>
        <taxon>Tracheophyta</taxon>
        <taxon>Spermatophyta</taxon>
        <taxon>Magnoliopsida</taxon>
        <taxon>eudicotyledons</taxon>
        <taxon>Gunneridae</taxon>
        <taxon>Pentapetalae</taxon>
        <taxon>asterids</taxon>
        <taxon>Ericales</taxon>
        <taxon>Ericaceae</taxon>
        <taxon>Ericoideae</taxon>
        <taxon>Rhodoreae</taxon>
        <taxon>Rhododendron</taxon>
    </lineage>
</organism>
<keyword evidence="1" id="KW-0472">Membrane</keyword>
<sequence>MFRVIVRARPFRPAIPPFRPSIPPFRPSIPPFQFVRGMGEDRRSYEIQKAKGENLPKVGTNFRKRLDMLFQISAIATTVKHFELVEKFKEFLPTMLVGYGALASTAGIIFAVSPYVFLVYSKSIGSRIPKDMYVYFSLLTFTFN</sequence>
<feature type="transmembrane region" description="Helical" evidence="1">
    <location>
        <begin position="96"/>
        <end position="120"/>
    </location>
</feature>